<feature type="region of interest" description="Disordered" evidence="1">
    <location>
        <begin position="273"/>
        <end position="300"/>
    </location>
</feature>
<dbReference type="EMBL" id="CAJGYO010000011">
    <property type="protein sequence ID" value="CAD6259309.1"/>
    <property type="molecule type" value="Genomic_DNA"/>
</dbReference>
<keyword evidence="3" id="KW-1185">Reference proteome</keyword>
<name>A0A811QNM2_9POAL</name>
<gene>
    <name evidence="2" type="ORF">NCGR_LOCUS42750</name>
</gene>
<protein>
    <submittedName>
        <fullName evidence="2">Uncharacterized protein</fullName>
    </submittedName>
</protein>
<feature type="region of interest" description="Disordered" evidence="1">
    <location>
        <begin position="364"/>
        <end position="398"/>
    </location>
</feature>
<feature type="region of interest" description="Disordered" evidence="1">
    <location>
        <begin position="199"/>
        <end position="240"/>
    </location>
</feature>
<dbReference type="AlphaFoldDB" id="A0A811QNM2"/>
<feature type="compositionally biased region" description="Low complexity" evidence="1">
    <location>
        <begin position="369"/>
        <end position="385"/>
    </location>
</feature>
<sequence length="455" mass="49648">MFYLVVMYLDHVDFSHRQVYDSFPRIEVWKHNLIRHFSDPDLKSPSVYGMRPLLDFQKTCYFKAVTAQLGAEPSDDLPLLSKLEEVCGCDVPDILKASVVSLIEDHCKSCVSPIPDDLLKSRDLVLKVLKLFVDYDNSSDHPVASPMKPTSSDPDNVVVGSHVFQSNVDKVVGGSSSAKDPTVSSSVLKKVRLSSDVPRKDISQPYDVSSKSVRRGDDVPKGSHQTVHSHPVGDVIPVGKDNDTDSEVDIVLSADHYIGATIVMQTLPFSDDESPLLTPNLSKKLRPKPQLHSSSKPGCSVAAPVILSSPEVAIVGSMSLSQKLRSMGKKSEVVYNSKLQNSSSGLLTSKKSLSKIHGYPSVSPNQFAGSSGKSDSKVSNSSTGGKVPLHGPRRNVKPNRFYSDEFEIERGKFKVNDSQIKNYKAICNLTMSPNSGDDAIFLVEFGALFGLLENL</sequence>
<evidence type="ECO:0000313" key="2">
    <source>
        <dbReference type="EMBL" id="CAD6259309.1"/>
    </source>
</evidence>
<evidence type="ECO:0000313" key="3">
    <source>
        <dbReference type="Proteomes" id="UP000604825"/>
    </source>
</evidence>
<evidence type="ECO:0000256" key="1">
    <source>
        <dbReference type="SAM" id="MobiDB-lite"/>
    </source>
</evidence>
<organism evidence="2 3">
    <name type="scientific">Miscanthus lutarioriparius</name>
    <dbReference type="NCBI Taxonomy" id="422564"/>
    <lineage>
        <taxon>Eukaryota</taxon>
        <taxon>Viridiplantae</taxon>
        <taxon>Streptophyta</taxon>
        <taxon>Embryophyta</taxon>
        <taxon>Tracheophyta</taxon>
        <taxon>Spermatophyta</taxon>
        <taxon>Magnoliopsida</taxon>
        <taxon>Liliopsida</taxon>
        <taxon>Poales</taxon>
        <taxon>Poaceae</taxon>
        <taxon>PACMAD clade</taxon>
        <taxon>Panicoideae</taxon>
        <taxon>Andropogonodae</taxon>
        <taxon>Andropogoneae</taxon>
        <taxon>Saccharinae</taxon>
        <taxon>Miscanthus</taxon>
    </lineage>
</organism>
<reference evidence="2" key="1">
    <citation type="submission" date="2020-10" db="EMBL/GenBank/DDBJ databases">
        <authorList>
            <person name="Han B."/>
            <person name="Lu T."/>
            <person name="Zhao Q."/>
            <person name="Huang X."/>
            <person name="Zhao Y."/>
        </authorList>
    </citation>
    <scope>NUCLEOTIDE SEQUENCE</scope>
</reference>
<proteinExistence type="predicted"/>
<accession>A0A811QNM2</accession>
<comment type="caution">
    <text evidence="2">The sequence shown here is derived from an EMBL/GenBank/DDBJ whole genome shotgun (WGS) entry which is preliminary data.</text>
</comment>
<dbReference type="Proteomes" id="UP000604825">
    <property type="component" value="Unassembled WGS sequence"/>
</dbReference>